<evidence type="ECO:0000256" key="1">
    <source>
        <dbReference type="SAM" id="MobiDB-lite"/>
    </source>
</evidence>
<dbReference type="Proteomes" id="UP001369815">
    <property type="component" value="Unassembled WGS sequence"/>
</dbReference>
<dbReference type="AlphaFoldDB" id="A0AAX6MBK3"/>
<dbReference type="PANTHER" id="PTHR39214">
    <property type="entry name" value="MICROBODY (PEROXISOME) BIOGENESIS PROTEIN PEROXIN 8 (EUROFUNG)"/>
    <property type="match status" value="1"/>
</dbReference>
<dbReference type="PANTHER" id="PTHR39214:SF1">
    <property type="entry name" value="MICROBODY (PEROXISOME) BIOGENESIS PROTEIN PEROXIN 8 (EUROFUNG)"/>
    <property type="match status" value="1"/>
</dbReference>
<sequence length="724" mass="77896">MPGDRLLATVLRAFQNAPNPTETDKIFATTTSLLTSLNNPLNLSLLTSHFLTARSIWQSPDGLRTCLRIISVYNTAAIHVRKNEIENAALPRGRPPVGSGVHSEDWARAIAKGTDDRSGRWQHVLVLTGILMGMEGEDRRSLSRSLRSTLEQAVVTAANLALQDPARTGPLGRGAVVLALTFAFPLLHESAKQLLNGNVLLSATVEAMFGDEGLQHGDFVSSIANDIVPGQIIKWNHDSPSVARLQKLESRPLAQNMGPLSRLASFAVQHATDPKVVLQTHEAILGFTAAFLNKWTHCPLSAIDLSVESAALSPEVLLGPWPNLWQLFKKILYTVAATTQAVVGRSLLDPYLRNDAVAATTAARTLHILRNLSFISTRQGASSFQVYTFTYLTSLDIITRYPDACVSFLRDTQPPSPQTSNVVPSPVIQALTLFYLNTAEHLPLSLPTRACEDLIVTPATAYLAPSTSWLASPANNPPSSLTLELFESAHSAILSSLSCPQHSALAASLIPFYVETLLSSFPSRISPRQFRLAFRTVMQISSPPFPLSASHPDLSETLLETLRFRAVAPDVSTTPLPPTEQAQAQAQAAAAGGGAGAGAEDPVSEQSALVLALVDALPHVPLHAVEEWLARAAETMNAIREPRLRDGVRRRFWDVLVNGEMDVERAAVGVAWWGTAGGREMVLHGYPRPEERSSAGGGGGGEGEFMMSGALVAGAGQEKEVSRL</sequence>
<dbReference type="EMBL" id="JBANMG010000008">
    <property type="protein sequence ID" value="KAK6950030.1"/>
    <property type="molecule type" value="Genomic_DNA"/>
</dbReference>
<protein>
    <recommendedName>
        <fullName evidence="4">Peroxin 8</fullName>
    </recommendedName>
</protein>
<feature type="region of interest" description="Disordered" evidence="1">
    <location>
        <begin position="570"/>
        <end position="601"/>
    </location>
</feature>
<reference evidence="2 3" key="1">
    <citation type="journal article" date="2024" name="Front Chem Biol">
        <title>Unveiling the potential of Daldinia eschscholtzii MFLUCC 19-0629 through bioactivity and bioinformatics studies for enhanced sustainable agriculture production.</title>
        <authorList>
            <person name="Brooks S."/>
            <person name="Weaver J.A."/>
            <person name="Klomchit A."/>
            <person name="Alharthi S.A."/>
            <person name="Onlamun T."/>
            <person name="Nurani R."/>
            <person name="Vong T.K."/>
            <person name="Alberti F."/>
            <person name="Greco C."/>
        </authorList>
    </citation>
    <scope>NUCLEOTIDE SEQUENCE [LARGE SCALE GENOMIC DNA]</scope>
    <source>
        <strain evidence="2">MFLUCC 19-0629</strain>
    </source>
</reference>
<organism evidence="2 3">
    <name type="scientific">Daldinia eschscholtzii</name>
    <dbReference type="NCBI Taxonomy" id="292717"/>
    <lineage>
        <taxon>Eukaryota</taxon>
        <taxon>Fungi</taxon>
        <taxon>Dikarya</taxon>
        <taxon>Ascomycota</taxon>
        <taxon>Pezizomycotina</taxon>
        <taxon>Sordariomycetes</taxon>
        <taxon>Xylariomycetidae</taxon>
        <taxon>Xylariales</taxon>
        <taxon>Hypoxylaceae</taxon>
        <taxon>Daldinia</taxon>
    </lineage>
</organism>
<keyword evidence="3" id="KW-1185">Reference proteome</keyword>
<dbReference type="InterPro" id="IPR055334">
    <property type="entry name" value="PEX8-like"/>
</dbReference>
<comment type="caution">
    <text evidence="2">The sequence shown here is derived from an EMBL/GenBank/DDBJ whole genome shotgun (WGS) entry which is preliminary data.</text>
</comment>
<proteinExistence type="predicted"/>
<evidence type="ECO:0000313" key="2">
    <source>
        <dbReference type="EMBL" id="KAK6950030.1"/>
    </source>
</evidence>
<dbReference type="Pfam" id="PF26001">
    <property type="entry name" value="Pex8"/>
    <property type="match status" value="1"/>
</dbReference>
<evidence type="ECO:0000313" key="3">
    <source>
        <dbReference type="Proteomes" id="UP001369815"/>
    </source>
</evidence>
<feature type="compositionally biased region" description="Low complexity" evidence="1">
    <location>
        <begin position="581"/>
        <end position="590"/>
    </location>
</feature>
<gene>
    <name evidence="2" type="ORF">Daesc_008353</name>
</gene>
<evidence type="ECO:0008006" key="4">
    <source>
        <dbReference type="Google" id="ProtNLM"/>
    </source>
</evidence>
<accession>A0AAX6MBK3</accession>
<name>A0AAX6MBK3_9PEZI</name>